<dbReference type="Gene3D" id="1.10.630.10">
    <property type="entry name" value="Cytochrome P450"/>
    <property type="match status" value="1"/>
</dbReference>
<dbReference type="GO" id="GO:0005506">
    <property type="term" value="F:iron ion binding"/>
    <property type="evidence" value="ECO:0007669"/>
    <property type="project" value="InterPro"/>
</dbReference>
<dbReference type="AlphaFoldDB" id="A0A5C3LS95"/>
<dbReference type="InterPro" id="IPR002401">
    <property type="entry name" value="Cyt_P450_E_grp-I"/>
</dbReference>
<keyword evidence="12" id="KW-1185">Reference proteome</keyword>
<dbReference type="Proteomes" id="UP000308652">
    <property type="component" value="Unassembled WGS sequence"/>
</dbReference>
<dbReference type="GO" id="GO:0020037">
    <property type="term" value="F:heme binding"/>
    <property type="evidence" value="ECO:0007669"/>
    <property type="project" value="InterPro"/>
</dbReference>
<protein>
    <submittedName>
        <fullName evidence="11">Cytochrome P450</fullName>
    </submittedName>
</protein>
<reference evidence="11 12" key="1">
    <citation type="journal article" date="2019" name="Nat. Ecol. Evol.">
        <title>Megaphylogeny resolves global patterns of mushroom evolution.</title>
        <authorList>
            <person name="Varga T."/>
            <person name="Krizsan K."/>
            <person name="Foldi C."/>
            <person name="Dima B."/>
            <person name="Sanchez-Garcia M."/>
            <person name="Sanchez-Ramirez S."/>
            <person name="Szollosi G.J."/>
            <person name="Szarkandi J.G."/>
            <person name="Papp V."/>
            <person name="Albert L."/>
            <person name="Andreopoulos W."/>
            <person name="Angelini C."/>
            <person name="Antonin V."/>
            <person name="Barry K.W."/>
            <person name="Bougher N.L."/>
            <person name="Buchanan P."/>
            <person name="Buyck B."/>
            <person name="Bense V."/>
            <person name="Catcheside P."/>
            <person name="Chovatia M."/>
            <person name="Cooper J."/>
            <person name="Damon W."/>
            <person name="Desjardin D."/>
            <person name="Finy P."/>
            <person name="Geml J."/>
            <person name="Haridas S."/>
            <person name="Hughes K."/>
            <person name="Justo A."/>
            <person name="Karasinski D."/>
            <person name="Kautmanova I."/>
            <person name="Kiss B."/>
            <person name="Kocsube S."/>
            <person name="Kotiranta H."/>
            <person name="LaButti K.M."/>
            <person name="Lechner B.E."/>
            <person name="Liimatainen K."/>
            <person name="Lipzen A."/>
            <person name="Lukacs Z."/>
            <person name="Mihaltcheva S."/>
            <person name="Morgado L.N."/>
            <person name="Niskanen T."/>
            <person name="Noordeloos M.E."/>
            <person name="Ohm R.A."/>
            <person name="Ortiz-Santana B."/>
            <person name="Ovrebo C."/>
            <person name="Racz N."/>
            <person name="Riley R."/>
            <person name="Savchenko A."/>
            <person name="Shiryaev A."/>
            <person name="Soop K."/>
            <person name="Spirin V."/>
            <person name="Szebenyi C."/>
            <person name="Tomsovsky M."/>
            <person name="Tulloss R.E."/>
            <person name="Uehling J."/>
            <person name="Grigoriev I.V."/>
            <person name="Vagvolgyi C."/>
            <person name="Papp T."/>
            <person name="Martin F.M."/>
            <person name="Miettinen O."/>
            <person name="Hibbett D.S."/>
            <person name="Nagy L.G."/>
        </authorList>
    </citation>
    <scope>NUCLEOTIDE SEQUENCE [LARGE SCALE GENOMIC DNA]</scope>
    <source>
        <strain evidence="11 12">CBS 166.37</strain>
    </source>
</reference>
<dbReference type="PANTHER" id="PTHR46300">
    <property type="entry name" value="P450, PUTATIVE (EUROFUNG)-RELATED-RELATED"/>
    <property type="match status" value="1"/>
</dbReference>
<dbReference type="PANTHER" id="PTHR46300:SF7">
    <property type="entry name" value="P450, PUTATIVE (EUROFUNG)-RELATED"/>
    <property type="match status" value="1"/>
</dbReference>
<evidence type="ECO:0000256" key="6">
    <source>
        <dbReference type="ARBA" id="ARBA00023002"/>
    </source>
</evidence>
<dbReference type="GO" id="GO:0004497">
    <property type="term" value="F:monooxygenase activity"/>
    <property type="evidence" value="ECO:0007669"/>
    <property type="project" value="UniProtKB-KW"/>
</dbReference>
<dbReference type="CDD" id="cd11065">
    <property type="entry name" value="CYP64-like"/>
    <property type="match status" value="1"/>
</dbReference>
<dbReference type="PROSITE" id="PS00086">
    <property type="entry name" value="CYTOCHROME_P450"/>
    <property type="match status" value="1"/>
</dbReference>
<keyword evidence="7 9" id="KW-0408">Iron</keyword>
<evidence type="ECO:0000256" key="10">
    <source>
        <dbReference type="RuleBase" id="RU000461"/>
    </source>
</evidence>
<comment type="pathway">
    <text evidence="2">Secondary metabolite biosynthesis.</text>
</comment>
<feature type="binding site" description="axial binding residue" evidence="9">
    <location>
        <position position="440"/>
    </location>
    <ligand>
        <name>heme</name>
        <dbReference type="ChEBI" id="CHEBI:30413"/>
    </ligand>
    <ligandPart>
        <name>Fe</name>
        <dbReference type="ChEBI" id="CHEBI:18248"/>
    </ligandPart>
</feature>
<dbReference type="SUPFAM" id="SSF48264">
    <property type="entry name" value="Cytochrome P450"/>
    <property type="match status" value="1"/>
</dbReference>
<dbReference type="PRINTS" id="PR00463">
    <property type="entry name" value="EP450I"/>
</dbReference>
<evidence type="ECO:0000256" key="1">
    <source>
        <dbReference type="ARBA" id="ARBA00001971"/>
    </source>
</evidence>
<dbReference type="GO" id="GO:0016705">
    <property type="term" value="F:oxidoreductase activity, acting on paired donors, with incorporation or reduction of molecular oxygen"/>
    <property type="evidence" value="ECO:0007669"/>
    <property type="project" value="InterPro"/>
</dbReference>
<dbReference type="Pfam" id="PF00067">
    <property type="entry name" value="p450"/>
    <property type="match status" value="1"/>
</dbReference>
<dbReference type="EMBL" id="ML213623">
    <property type="protein sequence ID" value="TFK35243.1"/>
    <property type="molecule type" value="Genomic_DNA"/>
</dbReference>
<evidence type="ECO:0000313" key="11">
    <source>
        <dbReference type="EMBL" id="TFK35243.1"/>
    </source>
</evidence>
<keyword evidence="4 9" id="KW-0349">Heme</keyword>
<evidence type="ECO:0000256" key="7">
    <source>
        <dbReference type="ARBA" id="ARBA00023004"/>
    </source>
</evidence>
<dbReference type="InterPro" id="IPR001128">
    <property type="entry name" value="Cyt_P450"/>
</dbReference>
<dbReference type="InterPro" id="IPR036396">
    <property type="entry name" value="Cyt_P450_sf"/>
</dbReference>
<proteinExistence type="inferred from homology"/>
<accession>A0A5C3LS95</accession>
<evidence type="ECO:0000256" key="4">
    <source>
        <dbReference type="ARBA" id="ARBA00022617"/>
    </source>
</evidence>
<dbReference type="InterPro" id="IPR017972">
    <property type="entry name" value="Cyt_P450_CS"/>
</dbReference>
<comment type="cofactor">
    <cofactor evidence="1 9">
        <name>heme</name>
        <dbReference type="ChEBI" id="CHEBI:30413"/>
    </cofactor>
</comment>
<dbReference type="STRING" id="68775.A0A5C3LS95"/>
<evidence type="ECO:0000256" key="3">
    <source>
        <dbReference type="ARBA" id="ARBA00010617"/>
    </source>
</evidence>
<evidence type="ECO:0000256" key="8">
    <source>
        <dbReference type="ARBA" id="ARBA00023033"/>
    </source>
</evidence>
<organism evidence="11 12">
    <name type="scientific">Crucibulum laeve</name>
    <dbReference type="NCBI Taxonomy" id="68775"/>
    <lineage>
        <taxon>Eukaryota</taxon>
        <taxon>Fungi</taxon>
        <taxon>Dikarya</taxon>
        <taxon>Basidiomycota</taxon>
        <taxon>Agaricomycotina</taxon>
        <taxon>Agaricomycetes</taxon>
        <taxon>Agaricomycetidae</taxon>
        <taxon>Agaricales</taxon>
        <taxon>Agaricineae</taxon>
        <taxon>Nidulariaceae</taxon>
        <taxon>Crucibulum</taxon>
    </lineage>
</organism>
<dbReference type="OrthoDB" id="2789670at2759"/>
<evidence type="ECO:0000313" key="12">
    <source>
        <dbReference type="Proteomes" id="UP000308652"/>
    </source>
</evidence>
<dbReference type="PRINTS" id="PR00385">
    <property type="entry name" value="P450"/>
</dbReference>
<gene>
    <name evidence="11" type="ORF">BDQ12DRAFT_706694</name>
</gene>
<keyword evidence="8 10" id="KW-0503">Monooxygenase</keyword>
<comment type="similarity">
    <text evidence="3 10">Belongs to the cytochrome P450 family.</text>
</comment>
<keyword evidence="6 10" id="KW-0560">Oxidoreductase</keyword>
<evidence type="ECO:0000256" key="5">
    <source>
        <dbReference type="ARBA" id="ARBA00022723"/>
    </source>
</evidence>
<evidence type="ECO:0000256" key="9">
    <source>
        <dbReference type="PIRSR" id="PIRSR602401-1"/>
    </source>
</evidence>
<name>A0A5C3LS95_9AGAR</name>
<sequence>MLAFYLTTGILGIIVLLLISLSRRKPSPLPLPPGPKKRPIIGNLLDLPTSYEWETYARWGKEYDSHILHLYAAGKDIVVINSATIANDLFNKKSSSYSSRPQFTMTSELLGWRWLISAMPYGEAWKERRKLFQKHFPASDGSIHKPRSMEFVRRLLPHLGDTQESIQELTRHTVGGIVLSIAYGIDIKPSDDPYISLAEQAIAGVIECSVPGAFLVDFIPALRYVPEWVPGAGFKTKAKRWRGLQERFHDEPFEVTKDRWANGIARPSFVEACLNSLEDGDNKKHREEVIKDTAGMFFAGGADTTVSALHSFLLAMLAYPEIQSKAQAELDQIVGTDRLPEFYDEERLPYLSAVLKETLRWRPVTPIAVPHLAAEDDIYEGYFIPKNTIMIGNVWAMLYDENDYPNPEVFNPERFLKDGKLNPEVRDPIEVAFGFGRRECPGKHIALSTLWITAASILSVFKITKAKNEDGSIIEPDMRYQSALVCHPQPFTCDIKPRSESAAQLIRSLSE</sequence>
<evidence type="ECO:0000256" key="2">
    <source>
        <dbReference type="ARBA" id="ARBA00005179"/>
    </source>
</evidence>
<keyword evidence="5 9" id="KW-0479">Metal-binding</keyword>
<dbReference type="InterPro" id="IPR050364">
    <property type="entry name" value="Cytochrome_P450_fung"/>
</dbReference>